<dbReference type="RefSeq" id="WP_041352033.1">
    <property type="nucleotide sequence ID" value="NZ_CAJNPZ010000008.1"/>
</dbReference>
<gene>
    <name evidence="1" type="ORF">J5227_18390</name>
</gene>
<evidence type="ECO:0000313" key="2">
    <source>
        <dbReference type="Proteomes" id="UP000665181"/>
    </source>
</evidence>
<name>A0A8I2BAM5_BACIU</name>
<dbReference type="AlphaFoldDB" id="A0A8I2BAM5"/>
<comment type="caution">
    <text evidence="1">The sequence shown here is derived from an EMBL/GenBank/DDBJ whole genome shotgun (WGS) entry which is preliminary data.</text>
</comment>
<reference evidence="1" key="1">
    <citation type="submission" date="2021-03" db="EMBL/GenBank/DDBJ databases">
        <title>Isolation of Bacillus subtilis from fermented food sample.</title>
        <authorList>
            <person name="Lakshmanan V."/>
            <person name="Athira K."/>
            <person name="Rajagopal K."/>
        </authorList>
    </citation>
    <scope>NUCLEOTIDE SEQUENCE</scope>
    <source>
        <strain evidence="1">S1</strain>
    </source>
</reference>
<sequence length="52" mass="5850">MFILDKEAKVKSTGECGVIEAIYPETKTVELCYYDGTYDERSFDDVVMATSS</sequence>
<proteinExistence type="predicted"/>
<dbReference type="Proteomes" id="UP000665181">
    <property type="component" value="Unassembled WGS sequence"/>
</dbReference>
<accession>A0A8I2BAM5</accession>
<evidence type="ECO:0000313" key="1">
    <source>
        <dbReference type="EMBL" id="MBO3796230.1"/>
    </source>
</evidence>
<protein>
    <submittedName>
        <fullName evidence="1">Uncharacterized protein</fullName>
    </submittedName>
</protein>
<dbReference type="EMBL" id="JAGFPW010000022">
    <property type="protein sequence ID" value="MBO3796230.1"/>
    <property type="molecule type" value="Genomic_DNA"/>
</dbReference>
<organism evidence="1 2">
    <name type="scientific">Bacillus subtilis</name>
    <dbReference type="NCBI Taxonomy" id="1423"/>
    <lineage>
        <taxon>Bacteria</taxon>
        <taxon>Bacillati</taxon>
        <taxon>Bacillota</taxon>
        <taxon>Bacilli</taxon>
        <taxon>Bacillales</taxon>
        <taxon>Bacillaceae</taxon>
        <taxon>Bacillus</taxon>
    </lineage>
</organism>